<dbReference type="GO" id="GO:0016787">
    <property type="term" value="F:hydrolase activity"/>
    <property type="evidence" value="ECO:0007669"/>
    <property type="project" value="UniProtKB-KW"/>
</dbReference>
<organism evidence="2 3">
    <name type="scientific">Actinomadura nitritigenes</name>
    <dbReference type="NCBI Taxonomy" id="134602"/>
    <lineage>
        <taxon>Bacteria</taxon>
        <taxon>Bacillati</taxon>
        <taxon>Actinomycetota</taxon>
        <taxon>Actinomycetes</taxon>
        <taxon>Streptosporangiales</taxon>
        <taxon>Thermomonosporaceae</taxon>
        <taxon>Actinomadura</taxon>
    </lineage>
</organism>
<proteinExistence type="predicted"/>
<keyword evidence="2" id="KW-0378">Hydrolase</keyword>
<sequence length="378" mass="40030">MILSPRGARDAVANALQLVRHGHLADLRPMPADPVEGAEARGVLRYRPPEGVVPAGPPVLFVPPPAAPARCYDLRRGCSLAEHVVRAGRRSYLLDPARADADGRAGRDAGLREWVRDLLPDAIRAVSLDAGGQPVQLVGWCLGGVVSLLAAADDPGLPIASIAAIAAPVDVRAARLPVRLPAPRLPAPPPWPGLARAAAAEVFGTPFGGVPGALVKRVRRATGIDTGLLRPYRTLIHLDNADLLAQIEAVDQFTDTVPGFSGRAARRIHRAIFRENALAGGVLDIDGRRVDLRRVGVPVLAIAGRGDGVAPVRSVLPLIRLLPGAPKVRFEVASGGHLDVLTGRSARATTWAHLDRWLDEGTVRHGIRRQRRAPAVTG</sequence>
<dbReference type="InterPro" id="IPR029058">
    <property type="entry name" value="AB_hydrolase_fold"/>
</dbReference>
<dbReference type="EMBL" id="JAGEOK010000007">
    <property type="protein sequence ID" value="MBO2438258.1"/>
    <property type="molecule type" value="Genomic_DNA"/>
</dbReference>
<dbReference type="PANTHER" id="PTHR36837">
    <property type="entry name" value="POLY(3-HYDROXYALKANOATE) POLYMERASE SUBUNIT PHAC"/>
    <property type="match status" value="1"/>
</dbReference>
<reference evidence="2 3" key="1">
    <citation type="submission" date="2021-03" db="EMBL/GenBank/DDBJ databases">
        <authorList>
            <person name="Kanchanasin P."/>
            <person name="Saeng-In P."/>
            <person name="Phongsopitanun W."/>
            <person name="Yuki M."/>
            <person name="Kudo T."/>
            <person name="Ohkuma M."/>
            <person name="Tanasupawat S."/>
        </authorList>
    </citation>
    <scope>NUCLEOTIDE SEQUENCE [LARGE SCALE GENOMIC DNA]</scope>
    <source>
        <strain evidence="2 3">L46</strain>
    </source>
</reference>
<dbReference type="InterPro" id="IPR051321">
    <property type="entry name" value="PHA/PHB_synthase"/>
</dbReference>
<feature type="domain" description="AB hydrolase-1" evidence="1">
    <location>
        <begin position="80"/>
        <end position="342"/>
    </location>
</feature>
<dbReference type="Proteomes" id="UP000666915">
    <property type="component" value="Unassembled WGS sequence"/>
</dbReference>
<dbReference type="SUPFAM" id="SSF53474">
    <property type="entry name" value="alpha/beta-Hydrolases"/>
    <property type="match status" value="1"/>
</dbReference>
<comment type="caution">
    <text evidence="2">The sequence shown here is derived from an EMBL/GenBank/DDBJ whole genome shotgun (WGS) entry which is preliminary data.</text>
</comment>
<name>A0ABS3QWA7_9ACTN</name>
<dbReference type="PANTHER" id="PTHR36837:SF2">
    <property type="entry name" value="POLY(3-HYDROXYALKANOATE) POLYMERASE SUBUNIT PHAC"/>
    <property type="match status" value="1"/>
</dbReference>
<protein>
    <submittedName>
        <fullName evidence="2">Alpha/beta hydrolase</fullName>
    </submittedName>
</protein>
<keyword evidence="3" id="KW-1185">Reference proteome</keyword>
<dbReference type="Gene3D" id="3.40.50.1820">
    <property type="entry name" value="alpha/beta hydrolase"/>
    <property type="match status" value="1"/>
</dbReference>
<evidence type="ECO:0000313" key="2">
    <source>
        <dbReference type="EMBL" id="MBO2438258.1"/>
    </source>
</evidence>
<evidence type="ECO:0000259" key="1">
    <source>
        <dbReference type="Pfam" id="PF00561"/>
    </source>
</evidence>
<dbReference type="InterPro" id="IPR000073">
    <property type="entry name" value="AB_hydrolase_1"/>
</dbReference>
<evidence type="ECO:0000313" key="3">
    <source>
        <dbReference type="Proteomes" id="UP000666915"/>
    </source>
</evidence>
<accession>A0ABS3QWA7</accession>
<dbReference type="Pfam" id="PF00561">
    <property type="entry name" value="Abhydrolase_1"/>
    <property type="match status" value="1"/>
</dbReference>
<gene>
    <name evidence="2" type="ORF">J4557_12090</name>
</gene>